<dbReference type="SMART" id="SM00382">
    <property type="entry name" value="AAA"/>
    <property type="match status" value="1"/>
</dbReference>
<feature type="domain" description="ABC transmembrane type-1" evidence="12">
    <location>
        <begin position="14"/>
        <end position="300"/>
    </location>
</feature>
<evidence type="ECO:0000256" key="8">
    <source>
        <dbReference type="ARBA" id="ARBA00023136"/>
    </source>
</evidence>
<dbReference type="InterPro" id="IPR003593">
    <property type="entry name" value="AAA+_ATPase"/>
</dbReference>
<evidence type="ECO:0000256" key="4">
    <source>
        <dbReference type="ARBA" id="ARBA00022692"/>
    </source>
</evidence>
<evidence type="ECO:0000256" key="6">
    <source>
        <dbReference type="ARBA" id="ARBA00022840"/>
    </source>
</evidence>
<feature type="transmembrane region" description="Helical" evidence="10">
    <location>
        <begin position="12"/>
        <end position="42"/>
    </location>
</feature>
<dbReference type="InterPro" id="IPR036640">
    <property type="entry name" value="ABC1_TM_sf"/>
</dbReference>
<keyword evidence="5" id="KW-0547">Nucleotide-binding</keyword>
<reference evidence="13 14" key="1">
    <citation type="submission" date="2013-08" db="EMBL/GenBank/DDBJ databases">
        <title>The genome sequence of Knoellia aerolata.</title>
        <authorList>
            <person name="Zhu W."/>
            <person name="Wang G."/>
        </authorList>
    </citation>
    <scope>NUCLEOTIDE SEQUENCE [LARGE SCALE GENOMIC DNA]</scope>
    <source>
        <strain evidence="13 14">DSM 18566</strain>
    </source>
</reference>
<dbReference type="eggNOG" id="COG1132">
    <property type="taxonomic scope" value="Bacteria"/>
</dbReference>
<evidence type="ECO:0000259" key="12">
    <source>
        <dbReference type="PROSITE" id="PS50929"/>
    </source>
</evidence>
<feature type="domain" description="ABC transporter" evidence="11">
    <location>
        <begin position="333"/>
        <end position="568"/>
    </location>
</feature>
<keyword evidence="6 13" id="KW-0067">ATP-binding</keyword>
<name>A0A0A0JVF1_9MICO</name>
<comment type="subcellular location">
    <subcellularLocation>
        <location evidence="1">Cell membrane</location>
        <topology evidence="1">Multi-pass membrane protein</topology>
    </subcellularLocation>
</comment>
<feature type="transmembrane region" description="Helical" evidence="10">
    <location>
        <begin position="54"/>
        <end position="75"/>
    </location>
</feature>
<dbReference type="PANTHER" id="PTHR24221:SF654">
    <property type="entry name" value="ATP-BINDING CASSETTE SUB-FAMILY B MEMBER 6"/>
    <property type="match status" value="1"/>
</dbReference>
<dbReference type="AlphaFoldDB" id="A0A0A0JVF1"/>
<keyword evidence="3" id="KW-1003">Cell membrane</keyword>
<dbReference type="Pfam" id="PF00005">
    <property type="entry name" value="ABC_tran"/>
    <property type="match status" value="1"/>
</dbReference>
<evidence type="ECO:0000256" key="1">
    <source>
        <dbReference type="ARBA" id="ARBA00004651"/>
    </source>
</evidence>
<dbReference type="Gene3D" id="1.20.1560.10">
    <property type="entry name" value="ABC transporter type 1, transmembrane domain"/>
    <property type="match status" value="1"/>
</dbReference>
<dbReference type="PROSITE" id="PS00211">
    <property type="entry name" value="ABC_TRANSPORTER_1"/>
    <property type="match status" value="1"/>
</dbReference>
<dbReference type="GO" id="GO:0034040">
    <property type="term" value="F:ATPase-coupled lipid transmembrane transporter activity"/>
    <property type="evidence" value="ECO:0007669"/>
    <property type="project" value="TreeGrafter"/>
</dbReference>
<feature type="transmembrane region" description="Helical" evidence="10">
    <location>
        <begin position="155"/>
        <end position="176"/>
    </location>
</feature>
<accession>A0A0A0JVF1</accession>
<dbReference type="GO" id="GO:0016887">
    <property type="term" value="F:ATP hydrolysis activity"/>
    <property type="evidence" value="ECO:0007669"/>
    <property type="project" value="InterPro"/>
</dbReference>
<dbReference type="SUPFAM" id="SSF90123">
    <property type="entry name" value="ABC transporter transmembrane region"/>
    <property type="match status" value="1"/>
</dbReference>
<keyword evidence="7 10" id="KW-1133">Transmembrane helix</keyword>
<evidence type="ECO:0000256" key="2">
    <source>
        <dbReference type="ARBA" id="ARBA00022448"/>
    </source>
</evidence>
<proteinExistence type="inferred from homology"/>
<evidence type="ECO:0000256" key="10">
    <source>
        <dbReference type="SAM" id="Phobius"/>
    </source>
</evidence>
<protein>
    <submittedName>
        <fullName evidence="13">ABC transporter ATP-binding protein</fullName>
    </submittedName>
</protein>
<evidence type="ECO:0000313" key="14">
    <source>
        <dbReference type="Proteomes" id="UP000030013"/>
    </source>
</evidence>
<dbReference type="InterPro" id="IPR011527">
    <property type="entry name" value="ABC1_TM_dom"/>
</dbReference>
<dbReference type="PROSITE" id="PS50929">
    <property type="entry name" value="ABC_TM1F"/>
    <property type="match status" value="1"/>
</dbReference>
<sequence length="572" mass="61100">MLWALTEGHRQRIFVLGIVTLLGALLEAGFLVLLTATLLGLANGETDVGPVLNVTLPITVALALAAGAVTVRLLLSVVGVRMSAILTSEVSMARRRRLARSFLHADWATQQAEPSGRLQELLTSFVSRVTLAVLAITQALTALLSLLAFLGTGVLVEPLATLAMIVALTVLALVLAPVRRRIRTRAAEWARMNLEFASTVSELSSLGQEMQTFGVRERVVDRVDALTVRNAEEQRVVQTLNGVLTPLYTFLAYIAVIGGLLALSSIGVSDVAAVGAVMLLLLRSLSYGQQLLAVSGQLTTSIPFIEGLDKTAARYEAAAAPDGEARPDRTAPVEVDRVSFAYTTDRASALTDVSLRIGVGETVGVIGPSGSGKSTLAQLVLGLREPTTGVVRVAGVDLRTVDRDWWTQRVSFVPQDALLLTGTVAENIRFFRDGIDDDALRRAARKANILADIEALPQGFDTHLGERGGTLSGGQRQRLSIARALVGSPDLLVLDEPTSALDGHSEVLIRDTLATLHGDVAMVVIAHRMSTLDLCDRIVVIEHGRVTADDEPQALRERSGFYRRALAMAGIA</sequence>
<organism evidence="13 14">
    <name type="scientific">Knoellia aerolata DSM 18566</name>
    <dbReference type="NCBI Taxonomy" id="1385519"/>
    <lineage>
        <taxon>Bacteria</taxon>
        <taxon>Bacillati</taxon>
        <taxon>Actinomycetota</taxon>
        <taxon>Actinomycetes</taxon>
        <taxon>Micrococcales</taxon>
        <taxon>Intrasporangiaceae</taxon>
        <taxon>Knoellia</taxon>
    </lineage>
</organism>
<dbReference type="PANTHER" id="PTHR24221">
    <property type="entry name" value="ATP-BINDING CASSETTE SUB-FAMILY B"/>
    <property type="match status" value="1"/>
</dbReference>
<evidence type="ECO:0000256" key="3">
    <source>
        <dbReference type="ARBA" id="ARBA00022475"/>
    </source>
</evidence>
<evidence type="ECO:0000256" key="5">
    <source>
        <dbReference type="ARBA" id="ARBA00022741"/>
    </source>
</evidence>
<comment type="caution">
    <text evidence="13">The sequence shown here is derived from an EMBL/GenBank/DDBJ whole genome shotgun (WGS) entry which is preliminary data.</text>
</comment>
<evidence type="ECO:0000256" key="9">
    <source>
        <dbReference type="ARBA" id="ARBA00061644"/>
    </source>
</evidence>
<evidence type="ECO:0000313" key="13">
    <source>
        <dbReference type="EMBL" id="KGN41400.1"/>
    </source>
</evidence>
<comment type="similarity">
    <text evidence="9">Belongs to the ABC transporter superfamily. Lipid exporter (TC 3.A.1.106) family.</text>
</comment>
<keyword evidence="2" id="KW-0813">Transport</keyword>
<dbReference type="GO" id="GO:0140359">
    <property type="term" value="F:ABC-type transporter activity"/>
    <property type="evidence" value="ECO:0007669"/>
    <property type="project" value="InterPro"/>
</dbReference>
<dbReference type="InterPro" id="IPR017871">
    <property type="entry name" value="ABC_transporter-like_CS"/>
</dbReference>
<dbReference type="STRING" id="1385519.N801_07570"/>
<dbReference type="SUPFAM" id="SSF52540">
    <property type="entry name" value="P-loop containing nucleoside triphosphate hydrolases"/>
    <property type="match status" value="1"/>
</dbReference>
<dbReference type="FunFam" id="3.40.50.300:FF:000299">
    <property type="entry name" value="ABC transporter ATP-binding protein/permease"/>
    <property type="match status" value="1"/>
</dbReference>
<keyword evidence="8 10" id="KW-0472">Membrane</keyword>
<dbReference type="InterPro" id="IPR003439">
    <property type="entry name" value="ABC_transporter-like_ATP-bd"/>
</dbReference>
<dbReference type="InterPro" id="IPR039421">
    <property type="entry name" value="Type_1_exporter"/>
</dbReference>
<keyword evidence="4 10" id="KW-0812">Transmembrane</keyword>
<dbReference type="GO" id="GO:0005524">
    <property type="term" value="F:ATP binding"/>
    <property type="evidence" value="ECO:0007669"/>
    <property type="project" value="UniProtKB-KW"/>
</dbReference>
<gene>
    <name evidence="13" type="ORF">N801_07570</name>
</gene>
<evidence type="ECO:0000259" key="11">
    <source>
        <dbReference type="PROSITE" id="PS50893"/>
    </source>
</evidence>
<dbReference type="InterPro" id="IPR027417">
    <property type="entry name" value="P-loop_NTPase"/>
</dbReference>
<dbReference type="Pfam" id="PF00664">
    <property type="entry name" value="ABC_membrane"/>
    <property type="match status" value="1"/>
</dbReference>
<feature type="transmembrane region" description="Helical" evidence="10">
    <location>
        <begin position="125"/>
        <end position="149"/>
    </location>
</feature>
<dbReference type="Gene3D" id="3.40.50.300">
    <property type="entry name" value="P-loop containing nucleotide triphosphate hydrolases"/>
    <property type="match status" value="1"/>
</dbReference>
<feature type="transmembrane region" description="Helical" evidence="10">
    <location>
        <begin position="250"/>
        <end position="282"/>
    </location>
</feature>
<dbReference type="EMBL" id="AVPL01000018">
    <property type="protein sequence ID" value="KGN41400.1"/>
    <property type="molecule type" value="Genomic_DNA"/>
</dbReference>
<keyword evidence="14" id="KW-1185">Reference proteome</keyword>
<dbReference type="PROSITE" id="PS50893">
    <property type="entry name" value="ABC_TRANSPORTER_2"/>
    <property type="match status" value="1"/>
</dbReference>
<evidence type="ECO:0000256" key="7">
    <source>
        <dbReference type="ARBA" id="ARBA00022989"/>
    </source>
</evidence>
<dbReference type="GO" id="GO:0005886">
    <property type="term" value="C:plasma membrane"/>
    <property type="evidence" value="ECO:0007669"/>
    <property type="project" value="UniProtKB-SubCell"/>
</dbReference>
<dbReference type="Proteomes" id="UP000030013">
    <property type="component" value="Unassembled WGS sequence"/>
</dbReference>